<dbReference type="AlphaFoldDB" id="A0AAE3E8G3"/>
<reference evidence="1 2" key="1">
    <citation type="submission" date="2021-10" db="EMBL/GenBank/DDBJ databases">
        <title>Anaerobic single-cell dispensing facilitates the cultivation of human gut bacteria.</title>
        <authorList>
            <person name="Afrizal A."/>
        </authorList>
    </citation>
    <scope>NUCLEOTIDE SEQUENCE [LARGE SCALE GENOMIC DNA]</scope>
    <source>
        <strain evidence="1 2">CLA-AA-H224</strain>
    </source>
</reference>
<sequence length="86" mass="9023">MNAYDFFLFASQSNMAGRGISCPQFPEAAPALISGAGVEFRAISDPSALFSVCEPFGSAENTPDGIHEPGMKTGSLVTSFVNAYIL</sequence>
<evidence type="ECO:0000313" key="2">
    <source>
        <dbReference type="Proteomes" id="UP001198200"/>
    </source>
</evidence>
<evidence type="ECO:0000313" key="1">
    <source>
        <dbReference type="EMBL" id="MCC2223041.1"/>
    </source>
</evidence>
<name>A0AAE3E8G3_9FIRM</name>
<proteinExistence type="predicted"/>
<dbReference type="RefSeq" id="WP_308732557.1">
    <property type="nucleotide sequence ID" value="NZ_JAJEQN010000065.1"/>
</dbReference>
<protein>
    <submittedName>
        <fullName evidence="1">Sialate O-acetylesterase</fullName>
    </submittedName>
</protein>
<accession>A0AAE3E8G3</accession>
<comment type="caution">
    <text evidence="1">The sequence shown here is derived from an EMBL/GenBank/DDBJ whole genome shotgun (WGS) entry which is preliminary data.</text>
</comment>
<dbReference type="Proteomes" id="UP001198200">
    <property type="component" value="Unassembled WGS sequence"/>
</dbReference>
<organism evidence="1 2">
    <name type="scientific">Anthropogastromicrobium aceti</name>
    <dbReference type="NCBI Taxonomy" id="2981768"/>
    <lineage>
        <taxon>Bacteria</taxon>
        <taxon>Bacillati</taxon>
        <taxon>Bacillota</taxon>
        <taxon>Clostridia</taxon>
        <taxon>Lachnospirales</taxon>
        <taxon>Lachnospiraceae</taxon>
        <taxon>Anthropogastromicrobium</taxon>
    </lineage>
</organism>
<gene>
    <name evidence="1" type="ORF">LKD48_15670</name>
</gene>
<dbReference type="EMBL" id="JAJEQN010000065">
    <property type="protein sequence ID" value="MCC2223041.1"/>
    <property type="molecule type" value="Genomic_DNA"/>
</dbReference>
<keyword evidence="2" id="KW-1185">Reference proteome</keyword>